<evidence type="ECO:0000313" key="4">
    <source>
        <dbReference type="Proteomes" id="UP000330809"/>
    </source>
</evidence>
<dbReference type="GO" id="GO:0009289">
    <property type="term" value="C:pilus"/>
    <property type="evidence" value="ECO:0007669"/>
    <property type="project" value="InterPro"/>
</dbReference>
<dbReference type="InterPro" id="IPR036937">
    <property type="entry name" value="Adhesion_dom_fimbrial_sf"/>
</dbReference>
<evidence type="ECO:0000259" key="2">
    <source>
        <dbReference type="Pfam" id="PF00419"/>
    </source>
</evidence>
<reference evidence="3 4" key="1">
    <citation type="submission" date="2019-02" db="EMBL/GenBank/DDBJ databases">
        <authorList>
            <consortium name="Pathogen Informatics"/>
        </authorList>
    </citation>
    <scope>NUCLEOTIDE SEQUENCE [LARGE SCALE GENOMIC DNA]</scope>
    <source>
        <strain evidence="3 4">3012STDY7103891</strain>
    </source>
</reference>
<protein>
    <submittedName>
        <fullName evidence="3">Putative exported fimbrial protein</fullName>
    </submittedName>
</protein>
<evidence type="ECO:0000313" key="3">
    <source>
        <dbReference type="EMBL" id="VFB17558.1"/>
    </source>
</evidence>
<feature type="domain" description="Fimbrial-type adhesion" evidence="2">
    <location>
        <begin position="34"/>
        <end position="165"/>
    </location>
</feature>
<dbReference type="AlphaFoldDB" id="A0A267B9I7"/>
<dbReference type="Pfam" id="PF00419">
    <property type="entry name" value="Fimbrial"/>
    <property type="match status" value="1"/>
</dbReference>
<feature type="signal peptide" evidence="1">
    <location>
        <begin position="1"/>
        <end position="26"/>
    </location>
</feature>
<keyword evidence="1" id="KW-0732">Signal</keyword>
<dbReference type="Gene3D" id="2.60.40.1090">
    <property type="entry name" value="Fimbrial-type adhesion domain"/>
    <property type="match status" value="1"/>
</dbReference>
<evidence type="ECO:0000256" key="1">
    <source>
        <dbReference type="SAM" id="SignalP"/>
    </source>
</evidence>
<name>A0A267B9I7_PSEFR</name>
<dbReference type="InterPro" id="IPR008966">
    <property type="entry name" value="Adhesion_dom_sf"/>
</dbReference>
<sequence length="167" mass="17362">MIRSVTSRFAITCYCLCLSLGQSVTARTSEVAVNVSGVILAPAPCIVNGNNTLTVPFGSNLVAAQIDGVNYRKQVPYTVTCGPQPTNDMTIELQGGGASFDRALLMTSKSNLGIKFLVGGATWSLNSPVNFTYPTLPQMEAVLVAKPGSTLAGGAFSASATIVISLR</sequence>
<dbReference type="Proteomes" id="UP000330809">
    <property type="component" value="Unassembled WGS sequence"/>
</dbReference>
<dbReference type="GO" id="GO:0007155">
    <property type="term" value="P:cell adhesion"/>
    <property type="evidence" value="ECO:0007669"/>
    <property type="project" value="InterPro"/>
</dbReference>
<dbReference type="EMBL" id="CAACYJ010000001">
    <property type="protein sequence ID" value="VFB17558.1"/>
    <property type="molecule type" value="Genomic_DNA"/>
</dbReference>
<gene>
    <name evidence="3" type="ORF">NCTC10754_00076</name>
</gene>
<proteinExistence type="predicted"/>
<accession>A0A267B9I7</accession>
<dbReference type="InterPro" id="IPR000259">
    <property type="entry name" value="Adhesion_dom_fimbrial"/>
</dbReference>
<feature type="chain" id="PRO_5011915583" evidence="1">
    <location>
        <begin position="27"/>
        <end position="167"/>
    </location>
</feature>
<dbReference type="SUPFAM" id="SSF49401">
    <property type="entry name" value="Bacterial adhesins"/>
    <property type="match status" value="1"/>
</dbReference>
<organism evidence="3 4">
    <name type="scientific">Pseudomonas fragi</name>
    <dbReference type="NCBI Taxonomy" id="296"/>
    <lineage>
        <taxon>Bacteria</taxon>
        <taxon>Pseudomonadati</taxon>
        <taxon>Pseudomonadota</taxon>
        <taxon>Gammaproteobacteria</taxon>
        <taxon>Pseudomonadales</taxon>
        <taxon>Pseudomonadaceae</taxon>
        <taxon>Pseudomonas</taxon>
    </lineage>
</organism>